<sequence>MKNQECISLLIGMTGAIKEIREDQEYINTIKHAIKILELEEVSSAAQLRIIPGGGLGKELDCTAKECEELKELIRDILPFCRLNEAEKWVEPLLKKYGI</sequence>
<evidence type="ECO:0000313" key="2">
    <source>
        <dbReference type="EMBL" id="QJA72421.1"/>
    </source>
</evidence>
<evidence type="ECO:0000313" key="1">
    <source>
        <dbReference type="EMBL" id="QJA48559.1"/>
    </source>
</evidence>
<organism evidence="1">
    <name type="scientific">viral metagenome</name>
    <dbReference type="NCBI Taxonomy" id="1070528"/>
    <lineage>
        <taxon>unclassified sequences</taxon>
        <taxon>metagenomes</taxon>
        <taxon>organismal metagenomes</taxon>
    </lineage>
</organism>
<dbReference type="EMBL" id="MT141949">
    <property type="protein sequence ID" value="QJA72421.1"/>
    <property type="molecule type" value="Genomic_DNA"/>
</dbReference>
<dbReference type="AlphaFoldDB" id="A0A6H1ZM67"/>
<dbReference type="EMBL" id="MT143276">
    <property type="protein sequence ID" value="QJA94975.1"/>
    <property type="molecule type" value="Genomic_DNA"/>
</dbReference>
<dbReference type="EMBL" id="MT144090">
    <property type="protein sequence ID" value="QJA48559.1"/>
    <property type="molecule type" value="Genomic_DNA"/>
</dbReference>
<evidence type="ECO:0000313" key="3">
    <source>
        <dbReference type="EMBL" id="QJA94975.1"/>
    </source>
</evidence>
<reference evidence="1" key="1">
    <citation type="submission" date="2020-03" db="EMBL/GenBank/DDBJ databases">
        <title>The deep terrestrial virosphere.</title>
        <authorList>
            <person name="Holmfeldt K."/>
            <person name="Nilsson E."/>
            <person name="Simone D."/>
            <person name="Lopez-Fernandez M."/>
            <person name="Wu X."/>
            <person name="de Brujin I."/>
            <person name="Lundin D."/>
            <person name="Andersson A."/>
            <person name="Bertilsson S."/>
            <person name="Dopson M."/>
        </authorList>
    </citation>
    <scope>NUCLEOTIDE SEQUENCE</scope>
    <source>
        <strain evidence="2">MM415A02769</strain>
        <strain evidence="3">MM415B03687</strain>
        <strain evidence="1">TM448A01027</strain>
    </source>
</reference>
<gene>
    <name evidence="2" type="ORF">MM415A02769_0015</name>
    <name evidence="3" type="ORF">MM415B03687_0009</name>
    <name evidence="1" type="ORF">TM448A01027_0011</name>
</gene>
<accession>A0A6H1ZM67</accession>
<proteinExistence type="predicted"/>
<name>A0A6H1ZM67_9ZZZZ</name>
<protein>
    <submittedName>
        <fullName evidence="1">Uncharacterized protein</fullName>
    </submittedName>
</protein>